<dbReference type="GeneID" id="103316992"/>
<dbReference type="InParanoid" id="A0A7M7HED3"/>
<dbReference type="EnsemblMetazoa" id="XM_008213521">
    <property type="protein sequence ID" value="XP_008211743"/>
    <property type="gene ID" value="LOC103316992"/>
</dbReference>
<name>A0A7M7HED3_NASVI</name>
<evidence type="ECO:0000313" key="2">
    <source>
        <dbReference type="Proteomes" id="UP000002358"/>
    </source>
</evidence>
<dbReference type="OrthoDB" id="1022360at2759"/>
<dbReference type="AlphaFoldDB" id="A0A7M7HED3"/>
<dbReference type="KEGG" id="nvi:103316992"/>
<keyword evidence="2" id="KW-1185">Reference proteome</keyword>
<accession>A0A7M7HED3</accession>
<reference evidence="1" key="1">
    <citation type="submission" date="2021-01" db="UniProtKB">
        <authorList>
            <consortium name="EnsemblMetazoa"/>
        </authorList>
    </citation>
    <scope>IDENTIFICATION</scope>
</reference>
<protein>
    <submittedName>
        <fullName evidence="1">Uncharacterized protein</fullName>
    </submittedName>
</protein>
<dbReference type="RefSeq" id="XP_008211743.1">
    <property type="nucleotide sequence ID" value="XM_008213521.4"/>
</dbReference>
<evidence type="ECO:0000313" key="1">
    <source>
        <dbReference type="EnsemblMetazoa" id="XP_008211743"/>
    </source>
</evidence>
<proteinExistence type="predicted"/>
<dbReference type="Proteomes" id="UP000002358">
    <property type="component" value="Unassembled WGS sequence"/>
</dbReference>
<sequence length="117" mass="13015">MINIKRDFLLGNDLQIPMKKFKPTVPGHGPGECICVIPSSGEEDTLDTSVMPCPQQQQQLQETTPTVAQGDDVPASQFEEGQRFETSEPTLQYEVAFDADNEPFHRFPNTGAFNTRS</sequence>
<organism evidence="1 2">
    <name type="scientific">Nasonia vitripennis</name>
    <name type="common">Parasitic wasp</name>
    <dbReference type="NCBI Taxonomy" id="7425"/>
    <lineage>
        <taxon>Eukaryota</taxon>
        <taxon>Metazoa</taxon>
        <taxon>Ecdysozoa</taxon>
        <taxon>Arthropoda</taxon>
        <taxon>Hexapoda</taxon>
        <taxon>Insecta</taxon>
        <taxon>Pterygota</taxon>
        <taxon>Neoptera</taxon>
        <taxon>Endopterygota</taxon>
        <taxon>Hymenoptera</taxon>
        <taxon>Apocrita</taxon>
        <taxon>Proctotrupomorpha</taxon>
        <taxon>Chalcidoidea</taxon>
        <taxon>Pteromalidae</taxon>
        <taxon>Pteromalinae</taxon>
        <taxon>Nasonia</taxon>
    </lineage>
</organism>